<keyword evidence="4" id="KW-1185">Reference proteome</keyword>
<dbReference type="SUPFAM" id="SSF50037">
    <property type="entry name" value="C-terminal domain of transcriptional repressors"/>
    <property type="match status" value="1"/>
</dbReference>
<dbReference type="Pfam" id="PF04023">
    <property type="entry name" value="FeoA"/>
    <property type="match status" value="1"/>
</dbReference>
<dbReference type="RefSeq" id="WP_194703461.1">
    <property type="nucleotide sequence ID" value="NZ_JADKNH010000014.1"/>
</dbReference>
<evidence type="ECO:0000256" key="1">
    <source>
        <dbReference type="ARBA" id="ARBA00023004"/>
    </source>
</evidence>
<proteinExistence type="predicted"/>
<evidence type="ECO:0000313" key="3">
    <source>
        <dbReference type="EMBL" id="MBF4695218.1"/>
    </source>
</evidence>
<protein>
    <submittedName>
        <fullName evidence="3">Ferrous iron transport protein A</fullName>
    </submittedName>
</protein>
<dbReference type="Gene3D" id="2.30.30.90">
    <property type="match status" value="1"/>
</dbReference>
<dbReference type="SMART" id="SM00899">
    <property type="entry name" value="FeoA"/>
    <property type="match status" value="1"/>
</dbReference>
<gene>
    <name evidence="3" type="ORF">ISU02_19125</name>
</gene>
<dbReference type="InterPro" id="IPR008988">
    <property type="entry name" value="Transcriptional_repressor_C"/>
</dbReference>
<dbReference type="InterPro" id="IPR038157">
    <property type="entry name" value="FeoA_core_dom"/>
</dbReference>
<dbReference type="Proteomes" id="UP000614200">
    <property type="component" value="Unassembled WGS sequence"/>
</dbReference>
<organism evidence="3 4">
    <name type="scientific">Fusibacter ferrireducens</name>
    <dbReference type="NCBI Taxonomy" id="2785058"/>
    <lineage>
        <taxon>Bacteria</taxon>
        <taxon>Bacillati</taxon>
        <taxon>Bacillota</taxon>
        <taxon>Clostridia</taxon>
        <taxon>Eubacteriales</taxon>
        <taxon>Eubacteriales Family XII. Incertae Sedis</taxon>
        <taxon>Fusibacter</taxon>
    </lineage>
</organism>
<reference evidence="3 4" key="1">
    <citation type="submission" date="2020-11" db="EMBL/GenBank/DDBJ databases">
        <title>Fusibacter basophilias sp. nov.</title>
        <authorList>
            <person name="Qiu D."/>
        </authorList>
    </citation>
    <scope>NUCLEOTIDE SEQUENCE [LARGE SCALE GENOMIC DNA]</scope>
    <source>
        <strain evidence="3 4">Q10-2</strain>
    </source>
</reference>
<name>A0ABR9ZXM3_9FIRM</name>
<sequence length="75" mass="8228">MALTNVMMGKHVVLNTINGSDKLKRKLRDMGLTDGVRFMPVLKTKNGPMVVEIRGTRLAFSDQVAAMLDVTPLNA</sequence>
<evidence type="ECO:0000259" key="2">
    <source>
        <dbReference type="SMART" id="SM00899"/>
    </source>
</evidence>
<keyword evidence="1" id="KW-0408">Iron</keyword>
<dbReference type="EMBL" id="JADKNH010000014">
    <property type="protein sequence ID" value="MBF4695218.1"/>
    <property type="molecule type" value="Genomic_DNA"/>
</dbReference>
<accession>A0ABR9ZXM3</accession>
<feature type="domain" description="Ferrous iron transporter FeoA-like" evidence="2">
    <location>
        <begin position="1"/>
        <end position="72"/>
    </location>
</feature>
<dbReference type="InterPro" id="IPR007167">
    <property type="entry name" value="Fe-transptr_FeoA-like"/>
</dbReference>
<comment type="caution">
    <text evidence="3">The sequence shown here is derived from an EMBL/GenBank/DDBJ whole genome shotgun (WGS) entry which is preliminary data.</text>
</comment>
<evidence type="ECO:0000313" key="4">
    <source>
        <dbReference type="Proteomes" id="UP000614200"/>
    </source>
</evidence>